<reference evidence="2" key="2">
    <citation type="submission" date="2022-03" db="EMBL/GenBank/DDBJ databases">
        <title>Draft title - Genomic analysis of global carrot germplasm unveils the trajectory of domestication and the origin of high carotenoid orange carrot.</title>
        <authorList>
            <person name="Iorizzo M."/>
            <person name="Ellison S."/>
            <person name="Senalik D."/>
            <person name="Macko-Podgorni A."/>
            <person name="Grzebelus D."/>
            <person name="Bostan H."/>
            <person name="Rolling W."/>
            <person name="Curaba J."/>
            <person name="Simon P."/>
        </authorList>
    </citation>
    <scope>NUCLEOTIDE SEQUENCE</scope>
    <source>
        <tissue evidence="2">Leaf</tissue>
    </source>
</reference>
<feature type="domain" description="GRPD C-terminal" evidence="1">
    <location>
        <begin position="474"/>
        <end position="650"/>
    </location>
</feature>
<proteinExistence type="predicted"/>
<dbReference type="Pfam" id="PF07173">
    <property type="entry name" value="GRDP-like"/>
    <property type="match status" value="1"/>
</dbReference>
<reference evidence="2" key="1">
    <citation type="journal article" date="2016" name="Nat. Genet.">
        <title>A high-quality carrot genome assembly provides new insights into carotenoid accumulation and asterid genome evolution.</title>
        <authorList>
            <person name="Iorizzo M."/>
            <person name="Ellison S."/>
            <person name="Senalik D."/>
            <person name="Zeng P."/>
            <person name="Satapoomin P."/>
            <person name="Huang J."/>
            <person name="Bowman M."/>
            <person name="Iovene M."/>
            <person name="Sanseverino W."/>
            <person name="Cavagnaro P."/>
            <person name="Yildiz M."/>
            <person name="Macko-Podgorni A."/>
            <person name="Moranska E."/>
            <person name="Grzebelus E."/>
            <person name="Grzebelus D."/>
            <person name="Ashrafi H."/>
            <person name="Zheng Z."/>
            <person name="Cheng S."/>
            <person name="Spooner D."/>
            <person name="Van Deynze A."/>
            <person name="Simon P."/>
        </authorList>
    </citation>
    <scope>NUCLEOTIDE SEQUENCE</scope>
    <source>
        <tissue evidence="2">Leaf</tissue>
    </source>
</reference>
<sequence length="759" mass="86901">MSAASEGFSTRSFSELSEDEFMVRVGVDLVAAAKRNLGFLRLVDESSWLHKRPTILEAIRRYDELWMPLISDLMVGISPPMILPPLDIEWVWFCHTLNPASYRQYCEARFSKLIGKAAIFNEENEDYALNRCREIWVQKYPNEPFENEEDSNQEKNIICNEDLLAEVSKQRCLYAKFHEPYMSELVYLIASKRRFKGFLHMMQKFSDGCCRLVPTTDVLLMLMTHQSYPTVYATDVKEMEGIMWKIVGPCDAVKPNEVEMTKKLWEQTFEEPYEKAGCEVISEVHKIKQPIYWKVTDLDVNTKYKSLLPRFISEVCVMVKLNPKTNITAEGTSNEFLRLRMLRCHKELNINQPLSKFTSDSWKKALHLFCEFGTKGLVLELRHPKGRCFRGSSLVDTITFTWNALLRAPSLTLGREISEKVRLFASMTPPVQAPYLLKCVADRVTDDSGAMISDVILKMNQYRPQEGRWLSRTVLDHAGRECFVIRIRVAGGFWRRGGEVPTAVKWEDRIMEIREGSWFYEAGSIGRAPAKVVGSAIPKEPPEGWQAAWCFSTGHELLVKYGSSTSISGLCLDLKTPMPTNSWLRLLIGRQLQYREQTSRDTNDSKEYNERNAEQEVDGDDGFVTLVRYSEENPDGIATGLINWKLLLVELHPEEDAAFILLLCISLLRSVTEMKKEDIGGLLIRRRLKEAKLGARDWGSVVLHPSSYSPTISTPYVHPWHWNPKVLMAMDKVDMTGPIGVRFPPEEGGNKLYKDAVIA</sequence>
<keyword evidence="3" id="KW-1185">Reference proteome</keyword>
<evidence type="ECO:0000259" key="1">
    <source>
        <dbReference type="Pfam" id="PF25335"/>
    </source>
</evidence>
<name>A0A165XPH0_DAUCS</name>
<protein>
    <recommendedName>
        <fullName evidence="1">GRPD C-terminal domain-containing protein</fullName>
    </recommendedName>
</protein>
<evidence type="ECO:0000313" key="3">
    <source>
        <dbReference type="Proteomes" id="UP000077755"/>
    </source>
</evidence>
<dbReference type="PANTHER" id="PTHR34365">
    <property type="entry name" value="ENOLASE (DUF1399)"/>
    <property type="match status" value="1"/>
</dbReference>
<dbReference type="Proteomes" id="UP000077755">
    <property type="component" value="Chromosome 4"/>
</dbReference>
<dbReference type="KEGG" id="dcr:108219410"/>
<evidence type="ECO:0000313" key="2">
    <source>
        <dbReference type="EMBL" id="WOG97341.1"/>
    </source>
</evidence>
<dbReference type="PANTHER" id="PTHR34365:SF2">
    <property type="entry name" value="ENOLASE (DUF1399)"/>
    <property type="match status" value="1"/>
</dbReference>
<dbReference type="InterPro" id="IPR057518">
    <property type="entry name" value="GRDP_C"/>
</dbReference>
<dbReference type="InterPro" id="IPR009836">
    <property type="entry name" value="GRDP-like"/>
</dbReference>
<dbReference type="Pfam" id="PF25335">
    <property type="entry name" value="GRDP_C"/>
    <property type="match status" value="1"/>
</dbReference>
<accession>A0A165XPH0</accession>
<dbReference type="Gramene" id="KZM98379">
    <property type="protein sequence ID" value="KZM98379"/>
    <property type="gene ID" value="DCAR_014259"/>
</dbReference>
<gene>
    <name evidence="2" type="ORF">DCAR_0416681</name>
</gene>
<dbReference type="EMBL" id="CP093346">
    <property type="protein sequence ID" value="WOG97341.1"/>
    <property type="molecule type" value="Genomic_DNA"/>
</dbReference>
<dbReference type="AlphaFoldDB" id="A0A165XPH0"/>
<dbReference type="OMA" id="WYRNAAH"/>
<organism evidence="2 3">
    <name type="scientific">Daucus carota subsp. sativus</name>
    <name type="common">Carrot</name>
    <dbReference type="NCBI Taxonomy" id="79200"/>
    <lineage>
        <taxon>Eukaryota</taxon>
        <taxon>Viridiplantae</taxon>
        <taxon>Streptophyta</taxon>
        <taxon>Embryophyta</taxon>
        <taxon>Tracheophyta</taxon>
        <taxon>Spermatophyta</taxon>
        <taxon>Magnoliopsida</taxon>
        <taxon>eudicotyledons</taxon>
        <taxon>Gunneridae</taxon>
        <taxon>Pentapetalae</taxon>
        <taxon>asterids</taxon>
        <taxon>campanulids</taxon>
        <taxon>Apiales</taxon>
        <taxon>Apiaceae</taxon>
        <taxon>Apioideae</taxon>
        <taxon>Scandiceae</taxon>
        <taxon>Daucinae</taxon>
        <taxon>Daucus</taxon>
        <taxon>Daucus sect. Daucus</taxon>
    </lineage>
</organism>
<dbReference type="OrthoDB" id="2684236at2759"/>